<evidence type="ECO:0000259" key="4">
    <source>
        <dbReference type="PROSITE" id="PS51077"/>
    </source>
</evidence>
<dbReference type="PROSITE" id="PS51077">
    <property type="entry name" value="HTH_ICLR"/>
    <property type="match status" value="1"/>
</dbReference>
<dbReference type="SUPFAM" id="SSF46785">
    <property type="entry name" value="Winged helix' DNA-binding domain"/>
    <property type="match status" value="1"/>
</dbReference>
<dbReference type="GO" id="GO:0003700">
    <property type="term" value="F:DNA-binding transcription factor activity"/>
    <property type="evidence" value="ECO:0007669"/>
    <property type="project" value="TreeGrafter"/>
</dbReference>
<feature type="domain" description="HTH iclR-type" evidence="4">
    <location>
        <begin position="8"/>
        <end position="69"/>
    </location>
</feature>
<dbReference type="EMBL" id="CP163302">
    <property type="protein sequence ID" value="XDP45300.1"/>
    <property type="molecule type" value="Genomic_DNA"/>
</dbReference>
<gene>
    <name evidence="6" type="ORF">AB5L97_18880</name>
</gene>
<dbReference type="GO" id="GO:0045892">
    <property type="term" value="P:negative regulation of DNA-templated transcription"/>
    <property type="evidence" value="ECO:0007669"/>
    <property type="project" value="TreeGrafter"/>
</dbReference>
<evidence type="ECO:0000256" key="1">
    <source>
        <dbReference type="ARBA" id="ARBA00023015"/>
    </source>
</evidence>
<dbReference type="PROSITE" id="PS51078">
    <property type="entry name" value="ICLR_ED"/>
    <property type="match status" value="1"/>
</dbReference>
<dbReference type="Gene3D" id="3.30.450.40">
    <property type="match status" value="1"/>
</dbReference>
<accession>A0AB39L3A3</accession>
<evidence type="ECO:0000313" key="6">
    <source>
        <dbReference type="EMBL" id="XDP45300.1"/>
    </source>
</evidence>
<dbReference type="InterPro" id="IPR036388">
    <property type="entry name" value="WH-like_DNA-bd_sf"/>
</dbReference>
<dbReference type="RefSeq" id="WP_369045856.1">
    <property type="nucleotide sequence ID" value="NZ_CP163302.1"/>
</dbReference>
<protein>
    <submittedName>
        <fullName evidence="6">IclR family transcriptional regulator</fullName>
    </submittedName>
</protein>
<feature type="domain" description="IclR-ED" evidence="5">
    <location>
        <begin position="70"/>
        <end position="253"/>
    </location>
</feature>
<keyword evidence="1" id="KW-0805">Transcription regulation</keyword>
<evidence type="ECO:0000259" key="5">
    <source>
        <dbReference type="PROSITE" id="PS51078"/>
    </source>
</evidence>
<dbReference type="InterPro" id="IPR014757">
    <property type="entry name" value="Tscrpt_reg_IclR_C"/>
</dbReference>
<organism evidence="6">
    <name type="scientific">Sinomonas puerhi</name>
    <dbReference type="NCBI Taxonomy" id="3238584"/>
    <lineage>
        <taxon>Bacteria</taxon>
        <taxon>Bacillati</taxon>
        <taxon>Actinomycetota</taxon>
        <taxon>Actinomycetes</taxon>
        <taxon>Micrococcales</taxon>
        <taxon>Micrococcaceae</taxon>
        <taxon>Sinomonas</taxon>
    </lineage>
</organism>
<dbReference type="AlphaFoldDB" id="A0AB39L3A3"/>
<proteinExistence type="predicted"/>
<reference evidence="6" key="1">
    <citation type="submission" date="2024-07" db="EMBL/GenBank/DDBJ databases">
        <authorList>
            <person name="fu j."/>
        </authorList>
    </citation>
    <scope>NUCLEOTIDE SEQUENCE</scope>
    <source>
        <strain evidence="6">P10A9</strain>
    </source>
</reference>
<dbReference type="InterPro" id="IPR005471">
    <property type="entry name" value="Tscrpt_reg_IclR_N"/>
</dbReference>
<dbReference type="PANTHER" id="PTHR30136:SF24">
    <property type="entry name" value="HTH-TYPE TRANSCRIPTIONAL REPRESSOR ALLR"/>
    <property type="match status" value="1"/>
</dbReference>
<dbReference type="Pfam" id="PF09339">
    <property type="entry name" value="HTH_IclR"/>
    <property type="match status" value="1"/>
</dbReference>
<dbReference type="SMART" id="SM00346">
    <property type="entry name" value="HTH_ICLR"/>
    <property type="match status" value="1"/>
</dbReference>
<dbReference type="PANTHER" id="PTHR30136">
    <property type="entry name" value="HELIX-TURN-HELIX TRANSCRIPTIONAL REGULATOR, ICLR FAMILY"/>
    <property type="match status" value="1"/>
</dbReference>
<sequence>MANSSTGDSVIHRVARILEAFTREHPVLTPAELARAAGLSTSTAHRLATGLAAEGLLSRAEDGRFSVGARMWELAARSNPLEEFRRRGLPFLEGIHAAVRQHVSLAVADVESGTVLYVERLEQHGNAVRNLGEVAARLSLTETSPGLAILAHEAPPARERALAVVREGHPGEGTHDAAPHLRATLAEVRRTGYARLAGVLVEENVGYAVPVFGPGNAVIGAISVVMPLAEDRPELVLPVLVAAGRGLSRAMGAERRPYGERAWVNALPRDSTVGRAGGRPPNA</sequence>
<dbReference type="KEGG" id="spue:AB5L97_18880"/>
<keyword evidence="3" id="KW-0804">Transcription</keyword>
<dbReference type="Pfam" id="PF01614">
    <property type="entry name" value="IclR_C"/>
    <property type="match status" value="1"/>
</dbReference>
<dbReference type="SUPFAM" id="SSF55781">
    <property type="entry name" value="GAF domain-like"/>
    <property type="match status" value="1"/>
</dbReference>
<evidence type="ECO:0000256" key="3">
    <source>
        <dbReference type="ARBA" id="ARBA00023163"/>
    </source>
</evidence>
<keyword evidence="2" id="KW-0238">DNA-binding</keyword>
<dbReference type="InterPro" id="IPR050707">
    <property type="entry name" value="HTH_MetabolicPath_Reg"/>
</dbReference>
<dbReference type="GO" id="GO:0003677">
    <property type="term" value="F:DNA binding"/>
    <property type="evidence" value="ECO:0007669"/>
    <property type="project" value="UniProtKB-KW"/>
</dbReference>
<dbReference type="InterPro" id="IPR036390">
    <property type="entry name" value="WH_DNA-bd_sf"/>
</dbReference>
<name>A0AB39L3A3_9MICC</name>
<evidence type="ECO:0000256" key="2">
    <source>
        <dbReference type="ARBA" id="ARBA00023125"/>
    </source>
</evidence>
<dbReference type="InterPro" id="IPR029016">
    <property type="entry name" value="GAF-like_dom_sf"/>
</dbReference>
<dbReference type="Gene3D" id="1.10.10.10">
    <property type="entry name" value="Winged helix-like DNA-binding domain superfamily/Winged helix DNA-binding domain"/>
    <property type="match status" value="1"/>
</dbReference>